<keyword evidence="3" id="KW-0804">Transcription</keyword>
<accession>A0A2S0WU37</accession>
<evidence type="ECO:0000256" key="2">
    <source>
        <dbReference type="ARBA" id="ARBA00023125"/>
    </source>
</evidence>
<dbReference type="InterPro" id="IPR036388">
    <property type="entry name" value="WH-like_DNA-bd_sf"/>
</dbReference>
<evidence type="ECO:0000313" key="4">
    <source>
        <dbReference type="EMBL" id="AWB94811.1"/>
    </source>
</evidence>
<evidence type="ECO:0000256" key="1">
    <source>
        <dbReference type="ARBA" id="ARBA00023015"/>
    </source>
</evidence>
<dbReference type="CDD" id="cd07377">
    <property type="entry name" value="WHTH_GntR"/>
    <property type="match status" value="1"/>
</dbReference>
<dbReference type="Pfam" id="PF07729">
    <property type="entry name" value="FCD"/>
    <property type="match status" value="1"/>
</dbReference>
<gene>
    <name evidence="4" type="ORF">DCE93_03345</name>
</gene>
<dbReference type="KEGG" id="agm:DCE93_03345"/>
<evidence type="ECO:0000313" key="5">
    <source>
        <dbReference type="Proteomes" id="UP000244729"/>
    </source>
</evidence>
<sequence>MTTFPGATPPGFAPPGSNLIGHRTLADTVAEAIHLAILRGEYPAGTWLRIQDLASTYETSSMPVREALRRVAALGLVEVVPHRGARVVELSVSDLEDTYRTRLVLERALVAEAAKTFSAAHEKEAAQALEEHERFIEAGNVDAARRAHTAFHFAIYRASGARWLLRSLEPVWQNSERYRFASPTDPGARRRTHEEHDEILQACSSHDVERAQQAVQVHLNAAMQRINTAMSS</sequence>
<dbReference type="OrthoDB" id="3864082at2"/>
<dbReference type="Proteomes" id="UP000244729">
    <property type="component" value="Chromosome"/>
</dbReference>
<dbReference type="PANTHER" id="PTHR43537">
    <property type="entry name" value="TRANSCRIPTIONAL REGULATOR, GNTR FAMILY"/>
    <property type="match status" value="1"/>
</dbReference>
<keyword evidence="1" id="KW-0805">Transcription regulation</keyword>
<dbReference type="SMART" id="SM00895">
    <property type="entry name" value="FCD"/>
    <property type="match status" value="1"/>
</dbReference>
<dbReference type="RefSeq" id="WP_108594632.1">
    <property type="nucleotide sequence ID" value="NZ_CP028913.1"/>
</dbReference>
<keyword evidence="5" id="KW-1185">Reference proteome</keyword>
<dbReference type="GO" id="GO:0003700">
    <property type="term" value="F:DNA-binding transcription factor activity"/>
    <property type="evidence" value="ECO:0007669"/>
    <property type="project" value="InterPro"/>
</dbReference>
<protein>
    <submittedName>
        <fullName evidence="4">GntR family transcriptional regulator</fullName>
    </submittedName>
</protein>
<evidence type="ECO:0000256" key="3">
    <source>
        <dbReference type="ARBA" id="ARBA00023163"/>
    </source>
</evidence>
<dbReference type="SUPFAM" id="SSF48008">
    <property type="entry name" value="GntR ligand-binding domain-like"/>
    <property type="match status" value="1"/>
</dbReference>
<dbReference type="InterPro" id="IPR000524">
    <property type="entry name" value="Tscrpt_reg_HTH_GntR"/>
</dbReference>
<name>A0A2S0WU37_9MICO</name>
<dbReference type="AlphaFoldDB" id="A0A2S0WU37"/>
<organism evidence="4 5">
    <name type="scientific">Agromyces badenianii</name>
    <dbReference type="NCBI Taxonomy" id="2080742"/>
    <lineage>
        <taxon>Bacteria</taxon>
        <taxon>Bacillati</taxon>
        <taxon>Actinomycetota</taxon>
        <taxon>Actinomycetes</taxon>
        <taxon>Micrococcales</taxon>
        <taxon>Microbacteriaceae</taxon>
        <taxon>Agromyces</taxon>
    </lineage>
</organism>
<dbReference type="SUPFAM" id="SSF46785">
    <property type="entry name" value="Winged helix' DNA-binding domain"/>
    <property type="match status" value="1"/>
</dbReference>
<dbReference type="Gene3D" id="1.10.10.10">
    <property type="entry name" value="Winged helix-like DNA-binding domain superfamily/Winged helix DNA-binding domain"/>
    <property type="match status" value="1"/>
</dbReference>
<proteinExistence type="predicted"/>
<dbReference type="PROSITE" id="PS50949">
    <property type="entry name" value="HTH_GNTR"/>
    <property type="match status" value="1"/>
</dbReference>
<dbReference type="Gene3D" id="1.20.120.530">
    <property type="entry name" value="GntR ligand-binding domain-like"/>
    <property type="match status" value="1"/>
</dbReference>
<dbReference type="InterPro" id="IPR008920">
    <property type="entry name" value="TF_FadR/GntR_C"/>
</dbReference>
<reference evidence="4 5" key="1">
    <citation type="submission" date="2018-04" db="EMBL/GenBank/DDBJ databases">
        <authorList>
            <person name="Li J."/>
        </authorList>
    </citation>
    <scope>NUCLEOTIDE SEQUENCE [LARGE SCALE GENOMIC DNA]</scope>
    <source>
        <strain evidence="5">30A</strain>
    </source>
</reference>
<dbReference type="Pfam" id="PF00392">
    <property type="entry name" value="GntR"/>
    <property type="match status" value="1"/>
</dbReference>
<dbReference type="PANTHER" id="PTHR43537:SF24">
    <property type="entry name" value="GLUCONATE OPERON TRANSCRIPTIONAL REPRESSOR"/>
    <property type="match status" value="1"/>
</dbReference>
<keyword evidence="2" id="KW-0238">DNA-binding</keyword>
<dbReference type="InterPro" id="IPR011711">
    <property type="entry name" value="GntR_C"/>
</dbReference>
<dbReference type="GO" id="GO:0003677">
    <property type="term" value="F:DNA binding"/>
    <property type="evidence" value="ECO:0007669"/>
    <property type="project" value="UniProtKB-KW"/>
</dbReference>
<dbReference type="SMART" id="SM00345">
    <property type="entry name" value="HTH_GNTR"/>
    <property type="match status" value="1"/>
</dbReference>
<dbReference type="EMBL" id="CP028913">
    <property type="protein sequence ID" value="AWB94811.1"/>
    <property type="molecule type" value="Genomic_DNA"/>
</dbReference>
<dbReference type="InterPro" id="IPR036390">
    <property type="entry name" value="WH_DNA-bd_sf"/>
</dbReference>